<dbReference type="PANTHER" id="PTHR30565">
    <property type="entry name" value="PROTEIN YCIF"/>
    <property type="match status" value="1"/>
</dbReference>
<dbReference type="PANTHER" id="PTHR30565:SF9">
    <property type="entry name" value="PROTEIN YCIF"/>
    <property type="match status" value="1"/>
</dbReference>
<dbReference type="Pfam" id="PF05974">
    <property type="entry name" value="DUF892"/>
    <property type="match status" value="1"/>
</dbReference>
<proteinExistence type="predicted"/>
<dbReference type="Proteomes" id="UP000245678">
    <property type="component" value="Unassembled WGS sequence"/>
</dbReference>
<dbReference type="InterPro" id="IPR047114">
    <property type="entry name" value="YciF"/>
</dbReference>
<dbReference type="RefSeq" id="WP_342769416.1">
    <property type="nucleotide sequence ID" value="NZ_QGHA01000002.1"/>
</dbReference>
<dbReference type="CDD" id="cd07909">
    <property type="entry name" value="YciF"/>
    <property type="match status" value="1"/>
</dbReference>
<dbReference type="Gene3D" id="1.20.1260.10">
    <property type="match status" value="1"/>
</dbReference>
<evidence type="ECO:0000259" key="1">
    <source>
        <dbReference type="Pfam" id="PF02464"/>
    </source>
</evidence>
<dbReference type="InterPro" id="IPR010287">
    <property type="entry name" value="DUF892_YciF-like"/>
</dbReference>
<dbReference type="InterPro" id="IPR008136">
    <property type="entry name" value="CinA_C"/>
</dbReference>
<accession>A0A316HCW5</accession>
<dbReference type="Gene3D" id="3.90.950.20">
    <property type="entry name" value="CinA-like"/>
    <property type="match status" value="1"/>
</dbReference>
<keyword evidence="3" id="KW-1185">Reference proteome</keyword>
<evidence type="ECO:0000313" key="2">
    <source>
        <dbReference type="EMBL" id="PWK79059.1"/>
    </source>
</evidence>
<gene>
    <name evidence="2" type="ORF">LX99_01515</name>
</gene>
<dbReference type="NCBIfam" id="TIGR00199">
    <property type="entry name" value="PncC_domain"/>
    <property type="match status" value="1"/>
</dbReference>
<protein>
    <submittedName>
        <fullName evidence="2">PncC family amidohydrolase</fullName>
    </submittedName>
</protein>
<sequence>MSEQKIQQCSRIMAELGLTVAFAESATAGWLCSEFALAEESGKVLQGGITCYDADLKVSLLGVPRKLINQFTPESMEVTREMAYRLEKLIPSNIQVTITGLTTPGGSETKEKPVGTMFIFVRINGHEVGARKVFEGSCEEIIHQTISAVADLLINELQQIKNNKHKSTIMATKTSKKAVTAATRTPEAESALKELFIDELKDIYWAEQHLAKALPKMAKNATSEDLKQAINNHLEETKNHVARIEQAFESIGEKAKAVKCLAMEGLLKEADELLSETEKGTEVRDVAIISAAQKVEHYEIASYGTLKTLAGTLGYNDAQALFEATLAEEKNADALLTEVAENYVNEAAASETE</sequence>
<keyword evidence="2" id="KW-0378">Hydrolase</keyword>
<dbReference type="SUPFAM" id="SSF142433">
    <property type="entry name" value="CinA-like"/>
    <property type="match status" value="1"/>
</dbReference>
<name>A0A316HCW5_9SPHI</name>
<dbReference type="InterPro" id="IPR012347">
    <property type="entry name" value="Ferritin-like"/>
</dbReference>
<organism evidence="2 3">
    <name type="scientific">Mucilaginibacter oryzae</name>
    <dbReference type="NCBI Taxonomy" id="468058"/>
    <lineage>
        <taxon>Bacteria</taxon>
        <taxon>Pseudomonadati</taxon>
        <taxon>Bacteroidota</taxon>
        <taxon>Sphingobacteriia</taxon>
        <taxon>Sphingobacteriales</taxon>
        <taxon>Sphingobacteriaceae</taxon>
        <taxon>Mucilaginibacter</taxon>
    </lineage>
</organism>
<evidence type="ECO:0000313" key="3">
    <source>
        <dbReference type="Proteomes" id="UP000245678"/>
    </source>
</evidence>
<dbReference type="InterPro" id="IPR009078">
    <property type="entry name" value="Ferritin-like_SF"/>
</dbReference>
<dbReference type="EMBL" id="QGHA01000002">
    <property type="protein sequence ID" value="PWK79059.1"/>
    <property type="molecule type" value="Genomic_DNA"/>
</dbReference>
<comment type="caution">
    <text evidence="2">The sequence shown here is derived from an EMBL/GenBank/DDBJ whole genome shotgun (WGS) entry which is preliminary data.</text>
</comment>
<dbReference type="Pfam" id="PF02464">
    <property type="entry name" value="CinA"/>
    <property type="match status" value="1"/>
</dbReference>
<feature type="domain" description="CinA C-terminal" evidence="1">
    <location>
        <begin position="6"/>
        <end position="156"/>
    </location>
</feature>
<dbReference type="AlphaFoldDB" id="A0A316HCW5"/>
<dbReference type="InterPro" id="IPR036653">
    <property type="entry name" value="CinA-like_C"/>
</dbReference>
<reference evidence="2 3" key="1">
    <citation type="submission" date="2018-05" db="EMBL/GenBank/DDBJ databases">
        <title>Genomic Encyclopedia of Archaeal and Bacterial Type Strains, Phase II (KMG-II): from individual species to whole genera.</title>
        <authorList>
            <person name="Goeker M."/>
        </authorList>
    </citation>
    <scope>NUCLEOTIDE SEQUENCE [LARGE SCALE GENOMIC DNA]</scope>
    <source>
        <strain evidence="2 3">DSM 19975</strain>
    </source>
</reference>
<dbReference type="GO" id="GO:0016787">
    <property type="term" value="F:hydrolase activity"/>
    <property type="evidence" value="ECO:0007669"/>
    <property type="project" value="UniProtKB-KW"/>
</dbReference>
<dbReference type="SUPFAM" id="SSF47240">
    <property type="entry name" value="Ferritin-like"/>
    <property type="match status" value="1"/>
</dbReference>